<dbReference type="Gene3D" id="2.60.120.260">
    <property type="entry name" value="Galactose-binding domain-like"/>
    <property type="match status" value="1"/>
</dbReference>
<dbReference type="OrthoDB" id="5405606at2"/>
<dbReference type="Pfam" id="PF13163">
    <property type="entry name" value="DUF3999"/>
    <property type="match status" value="1"/>
</dbReference>
<proteinExistence type="predicted"/>
<protein>
    <recommendedName>
        <fullName evidence="5">DUF3999 domain-containing protein</fullName>
    </recommendedName>
</protein>
<keyword evidence="1" id="KW-0812">Transmembrane</keyword>
<dbReference type="InterPro" id="IPR025060">
    <property type="entry name" value="DUF3999"/>
</dbReference>
<sequence>MKLHTLVCFLGLATGFASAAENPADYPQQAPLTLQGEGPWYRLQVPMAVQLAAKHADLRDLRVFDKEGEALPYALNVVSAQASSTEHSATARLFPLYGAAADPGQQPGLRIQRSTVGTVVEVLPDTPPATGERRSGWLLDAGDADFPFERLALDWNSSAEGFQHFRIEASDDLQHWRPWGDGQLARLSFNGERMDVSDIPLPGQKARYLRLLWASGQEAVELKGARLQGRTDMAAATPLVWSEPLAGRRESDGSFRWDLPLALPLERVRFSLDPAQQHLMAPVALSGRADKGQGEQEGWYPLARGVLYDLPMEGRQVRQDELTLAGSPVRQLRLVTDERGTGLGSAAPSLSVAMRASELVFLARGSAPYSLALGKADAHSASLPLSVLIPGYDAQKPAPIGQASLASPLQGASAAAQAVGEGNWKRIGLWAVLLAGVALLGGMAYSLLRGGKTSA</sequence>
<evidence type="ECO:0000256" key="2">
    <source>
        <dbReference type="SAM" id="SignalP"/>
    </source>
</evidence>
<accession>A0A024HQH3</accession>
<reference evidence="3 4" key="1">
    <citation type="submission" date="2013-03" db="EMBL/GenBank/DDBJ databases">
        <authorList>
            <person name="Linke B."/>
        </authorList>
    </citation>
    <scope>NUCLEOTIDE SEQUENCE [LARGE SCALE GENOMIC DNA]</scope>
    <source>
        <strain evidence="3 4">B13</strain>
    </source>
</reference>
<dbReference type="STRING" id="1301098.PKB_5406"/>
<dbReference type="KEGG" id="pkc:PKB_5406"/>
<feature type="transmembrane region" description="Helical" evidence="1">
    <location>
        <begin position="427"/>
        <end position="448"/>
    </location>
</feature>
<dbReference type="RefSeq" id="WP_043256045.1">
    <property type="nucleotide sequence ID" value="NZ_HG322950.1"/>
</dbReference>
<dbReference type="eggNOG" id="ENOG5031WM6">
    <property type="taxonomic scope" value="Bacteria"/>
</dbReference>
<evidence type="ECO:0000313" key="3">
    <source>
        <dbReference type="EMBL" id="CDF86718.1"/>
    </source>
</evidence>
<dbReference type="Proteomes" id="UP000025241">
    <property type="component" value="Chromosome I"/>
</dbReference>
<dbReference type="EMBL" id="HG322950">
    <property type="protein sequence ID" value="CDF86718.1"/>
    <property type="molecule type" value="Genomic_DNA"/>
</dbReference>
<reference evidence="3 4" key="2">
    <citation type="submission" date="2014-05" db="EMBL/GenBank/DDBJ databases">
        <title>Genome sequence of the 3-chlorobenzoate degrading bacterium Pseudomonas knackmussii B13 shows multiple evidence for horizontal gene transfer.</title>
        <authorList>
            <person name="Miyazaki R."/>
            <person name="Bertelli C."/>
            <person name="Falquet L."/>
            <person name="Robinson-Rechavi M."/>
            <person name="Gharib W."/>
            <person name="Roy S."/>
            <person name="Van der Meer J.R."/>
        </authorList>
    </citation>
    <scope>NUCLEOTIDE SEQUENCE [LARGE SCALE GENOMIC DNA]</scope>
    <source>
        <strain evidence="3 4">B13</strain>
    </source>
</reference>
<keyword evidence="4" id="KW-1185">Reference proteome</keyword>
<evidence type="ECO:0000256" key="1">
    <source>
        <dbReference type="SAM" id="Phobius"/>
    </source>
</evidence>
<dbReference type="PATRIC" id="fig|1301098.3.peg.5394"/>
<keyword evidence="1" id="KW-1133">Transmembrane helix</keyword>
<keyword evidence="1" id="KW-0472">Membrane</keyword>
<keyword evidence="2" id="KW-0732">Signal</keyword>
<evidence type="ECO:0008006" key="5">
    <source>
        <dbReference type="Google" id="ProtNLM"/>
    </source>
</evidence>
<feature type="chain" id="PRO_5001530156" description="DUF3999 domain-containing protein" evidence="2">
    <location>
        <begin position="20"/>
        <end position="455"/>
    </location>
</feature>
<dbReference type="HOGENOM" id="CLU_033800_1_0_6"/>
<dbReference type="AlphaFoldDB" id="A0A024HQH3"/>
<evidence type="ECO:0000313" key="4">
    <source>
        <dbReference type="Proteomes" id="UP000025241"/>
    </source>
</evidence>
<name>A0A024HQH3_PSEKB</name>
<gene>
    <name evidence="3" type="ORF">PKB_5406</name>
</gene>
<organism evidence="3 4">
    <name type="scientific">Pseudomonas knackmussii (strain DSM 6978 / CCUG 54928 / LMG 23759 / B13)</name>
    <dbReference type="NCBI Taxonomy" id="1301098"/>
    <lineage>
        <taxon>Bacteria</taxon>
        <taxon>Pseudomonadati</taxon>
        <taxon>Pseudomonadota</taxon>
        <taxon>Gammaproteobacteria</taxon>
        <taxon>Pseudomonadales</taxon>
        <taxon>Pseudomonadaceae</taxon>
        <taxon>Pseudomonas</taxon>
    </lineage>
</organism>
<feature type="signal peptide" evidence="2">
    <location>
        <begin position="1"/>
        <end position="19"/>
    </location>
</feature>